<dbReference type="Pfam" id="PF04552">
    <property type="entry name" value="Sigma54_DBD"/>
    <property type="match status" value="1"/>
</dbReference>
<feature type="domain" description="RNA polymerase sigma factor 54 DNA-binding" evidence="9">
    <location>
        <begin position="305"/>
        <end position="461"/>
    </location>
</feature>
<keyword evidence="5" id="KW-0805">Transcription regulation</keyword>
<keyword evidence="12" id="KW-1185">Reference proteome</keyword>
<dbReference type="NCBIfam" id="TIGR02395">
    <property type="entry name" value="rpoN_sigma"/>
    <property type="match status" value="1"/>
</dbReference>
<protein>
    <submittedName>
        <fullName evidence="11">RNA polymerase, sigma 54 subunit, RpoN</fullName>
    </submittedName>
</protein>
<dbReference type="Pfam" id="PF00309">
    <property type="entry name" value="Sigma54_AID"/>
    <property type="match status" value="1"/>
</dbReference>
<dbReference type="Pfam" id="PF04963">
    <property type="entry name" value="Sigma54_CBD"/>
    <property type="match status" value="1"/>
</dbReference>
<dbReference type="PRINTS" id="PR00045">
    <property type="entry name" value="SIGMA54FCT"/>
</dbReference>
<dbReference type="Gene3D" id="1.10.10.60">
    <property type="entry name" value="Homeodomain-like"/>
    <property type="match status" value="1"/>
</dbReference>
<dbReference type="PROSITE" id="PS00717">
    <property type="entry name" value="SIGMA54_1"/>
    <property type="match status" value="1"/>
</dbReference>
<dbReference type="InterPro" id="IPR000394">
    <property type="entry name" value="RNA_pol_sigma_54"/>
</dbReference>
<gene>
    <name evidence="11" type="ORF">TcarDRAFT_0340</name>
</gene>
<keyword evidence="8" id="KW-0804">Transcription</keyword>
<dbReference type="eggNOG" id="COG1508">
    <property type="taxonomic scope" value="Bacteria"/>
</dbReference>
<dbReference type="Gene3D" id="1.10.10.1330">
    <property type="entry name" value="RNA polymerase sigma-54 factor, core-binding domain"/>
    <property type="match status" value="1"/>
</dbReference>
<name>A1HTX7_9FIRM</name>
<evidence type="ECO:0000256" key="3">
    <source>
        <dbReference type="ARBA" id="ARBA00022679"/>
    </source>
</evidence>
<sequence length="462" mass="51323">MRMDYGLRQELSQKLVMTPQLRQAIAILQLSSLELVEMVEAELLENPVLEVEDNRLGEAEGEAPADSGSLDLANDYLEWVKYLDEGIDTGFVPAAEEEKSSAEFYGATMVPLHEHLEFQLHLAALNASARRAGEYLIGCIDDNGYLRVSVEEAAAALAMPAALVEEVLTLIQTFDPPGVGARDLRECLSIQARQRGIADPIVWAVIDGYLPDIAAGRLRCIANKLGCTTQDVQRAVDIIRTLDPKPGRGFGQGKQSAYILPDVTIERVGGRYVILVNDSIVPRLTINPYYRRLMREADSDARRFVEGRINAALWLMRSIEQRRQTLYNVVEAIVDLQRDFFDHGPKFLRPLTMKKVAERLGIHESTVSRATANKYAATPHGLLALRAFFSAGVQGAGGEDVAACQVKREIRELVAREDPAHPLSDQALTELLSRRGIAVSRRTVAKYREELGIPSSCKRKRY</sequence>
<dbReference type="GO" id="GO:0001216">
    <property type="term" value="F:DNA-binding transcription activator activity"/>
    <property type="evidence" value="ECO:0007669"/>
    <property type="project" value="InterPro"/>
</dbReference>
<dbReference type="GO" id="GO:0000428">
    <property type="term" value="C:DNA-directed RNA polymerase complex"/>
    <property type="evidence" value="ECO:0007669"/>
    <property type="project" value="UniProtKB-KW"/>
</dbReference>
<dbReference type="PROSITE" id="PS00718">
    <property type="entry name" value="SIGMA54_2"/>
    <property type="match status" value="1"/>
</dbReference>
<dbReference type="AlphaFoldDB" id="A1HTX7"/>
<evidence type="ECO:0000256" key="4">
    <source>
        <dbReference type="ARBA" id="ARBA00022695"/>
    </source>
</evidence>
<dbReference type="InterPro" id="IPR007634">
    <property type="entry name" value="RNA_pol_sigma_54_DNA-bd"/>
</dbReference>
<proteinExistence type="inferred from homology"/>
<evidence type="ECO:0000256" key="1">
    <source>
        <dbReference type="ARBA" id="ARBA00008798"/>
    </source>
</evidence>
<reference evidence="11 12" key="2">
    <citation type="submission" date="2007-01" db="EMBL/GenBank/DDBJ databases">
        <title>Sequencing of the draft genome and assembly of Thermosinus carboxydivorans Nor1.</title>
        <authorList>
            <consortium name="US DOE Joint Genome Institute (JGI-PGF)"/>
            <person name="Copeland A."/>
            <person name="Lucas S."/>
            <person name="Lapidus A."/>
            <person name="Barry K."/>
            <person name="Glavina del Rio T."/>
            <person name="Dalin E."/>
            <person name="Tice H."/>
            <person name="Bruce D."/>
            <person name="Pitluck S."/>
            <person name="Richardson P."/>
        </authorList>
    </citation>
    <scope>NUCLEOTIDE SEQUENCE [LARGE SCALE GENOMIC DNA]</scope>
    <source>
        <strain evidence="11 12">Nor1</strain>
    </source>
</reference>
<dbReference type="PANTHER" id="PTHR32248">
    <property type="entry name" value="RNA POLYMERASE SIGMA-54 FACTOR"/>
    <property type="match status" value="1"/>
</dbReference>
<evidence type="ECO:0000313" key="12">
    <source>
        <dbReference type="Proteomes" id="UP000005139"/>
    </source>
</evidence>
<organism evidence="11 12">
    <name type="scientific">Thermosinus carboxydivorans Nor1</name>
    <dbReference type="NCBI Taxonomy" id="401526"/>
    <lineage>
        <taxon>Bacteria</taxon>
        <taxon>Bacillati</taxon>
        <taxon>Bacillota</taxon>
        <taxon>Negativicutes</taxon>
        <taxon>Selenomonadales</taxon>
        <taxon>Sporomusaceae</taxon>
        <taxon>Thermosinus</taxon>
    </lineage>
</organism>
<dbReference type="InterPro" id="IPR007046">
    <property type="entry name" value="RNA_pol_sigma_54_core-bd"/>
</dbReference>
<dbReference type="PROSITE" id="PS50044">
    <property type="entry name" value="SIGMA54_3"/>
    <property type="match status" value="1"/>
</dbReference>
<dbReference type="OrthoDB" id="9814402at2"/>
<dbReference type="PIRSF" id="PIRSF000774">
    <property type="entry name" value="RpoN"/>
    <property type="match status" value="1"/>
</dbReference>
<evidence type="ECO:0000313" key="11">
    <source>
        <dbReference type="EMBL" id="EAX46499.1"/>
    </source>
</evidence>
<dbReference type="GO" id="GO:0016779">
    <property type="term" value="F:nucleotidyltransferase activity"/>
    <property type="evidence" value="ECO:0007669"/>
    <property type="project" value="UniProtKB-KW"/>
</dbReference>
<evidence type="ECO:0000256" key="6">
    <source>
        <dbReference type="ARBA" id="ARBA00023082"/>
    </source>
</evidence>
<evidence type="ECO:0000259" key="9">
    <source>
        <dbReference type="Pfam" id="PF04552"/>
    </source>
</evidence>
<reference evidence="11 12" key="1">
    <citation type="submission" date="2007-01" db="EMBL/GenBank/DDBJ databases">
        <title>Annotation of the draft genome assembly of Thermosinus carboxydivorans Nor1.</title>
        <authorList>
            <consortium name="US DOE Joint Genome Institute (JGI-ORNL)"/>
            <person name="Larimer F."/>
            <person name="Land M."/>
            <person name="Hauser L."/>
        </authorList>
    </citation>
    <scope>NUCLEOTIDE SEQUENCE [LARGE SCALE GENOMIC DNA]</scope>
    <source>
        <strain evidence="11 12">Nor1</strain>
    </source>
</reference>
<evidence type="ECO:0000259" key="10">
    <source>
        <dbReference type="Pfam" id="PF04963"/>
    </source>
</evidence>
<evidence type="ECO:0000256" key="8">
    <source>
        <dbReference type="ARBA" id="ARBA00023163"/>
    </source>
</evidence>
<feature type="domain" description="RNA polymerase sigma factor 54 core-binding" evidence="10">
    <location>
        <begin position="111"/>
        <end position="290"/>
    </location>
</feature>
<evidence type="ECO:0000256" key="7">
    <source>
        <dbReference type="ARBA" id="ARBA00023125"/>
    </source>
</evidence>
<dbReference type="RefSeq" id="WP_007290481.1">
    <property type="nucleotide sequence ID" value="NZ_AAWL01000030.1"/>
</dbReference>
<dbReference type="GO" id="GO:0003677">
    <property type="term" value="F:DNA binding"/>
    <property type="evidence" value="ECO:0007669"/>
    <property type="project" value="UniProtKB-KW"/>
</dbReference>
<dbReference type="GO" id="GO:0016987">
    <property type="term" value="F:sigma factor activity"/>
    <property type="evidence" value="ECO:0007669"/>
    <property type="project" value="UniProtKB-KW"/>
</dbReference>
<keyword evidence="6" id="KW-0731">Sigma factor</keyword>
<evidence type="ECO:0000256" key="2">
    <source>
        <dbReference type="ARBA" id="ARBA00022478"/>
    </source>
</evidence>
<comment type="caution">
    <text evidence="11">The sequence shown here is derived from an EMBL/GenBank/DDBJ whole genome shotgun (WGS) entry which is preliminary data.</text>
</comment>
<keyword evidence="7" id="KW-0238">DNA-binding</keyword>
<dbReference type="PANTHER" id="PTHR32248:SF4">
    <property type="entry name" value="RNA POLYMERASE SIGMA-54 FACTOR"/>
    <property type="match status" value="1"/>
</dbReference>
<comment type="similarity">
    <text evidence="1">Belongs to the sigma-54 factor family.</text>
</comment>
<evidence type="ECO:0000256" key="5">
    <source>
        <dbReference type="ARBA" id="ARBA00023015"/>
    </source>
</evidence>
<dbReference type="GO" id="GO:0006352">
    <property type="term" value="P:DNA-templated transcription initiation"/>
    <property type="evidence" value="ECO:0007669"/>
    <property type="project" value="InterPro"/>
</dbReference>
<dbReference type="EMBL" id="AAWL01000030">
    <property type="protein sequence ID" value="EAX46499.1"/>
    <property type="molecule type" value="Genomic_DNA"/>
</dbReference>
<keyword evidence="3" id="KW-0808">Transferase</keyword>
<dbReference type="InterPro" id="IPR038709">
    <property type="entry name" value="RpoN_core-bd_sf"/>
</dbReference>
<dbReference type="Proteomes" id="UP000005139">
    <property type="component" value="Unassembled WGS sequence"/>
</dbReference>
<accession>A1HTX7</accession>
<keyword evidence="2" id="KW-0240">DNA-directed RNA polymerase</keyword>
<keyword evidence="4" id="KW-0548">Nucleotidyltransferase</keyword>